<keyword evidence="2" id="KW-0132">Cell division</keyword>
<evidence type="ECO:0000313" key="7">
    <source>
        <dbReference type="EMBL" id="WMB28055.1"/>
    </source>
</evidence>
<evidence type="ECO:0000256" key="3">
    <source>
        <dbReference type="ARBA" id="ARBA00022692"/>
    </source>
</evidence>
<keyword evidence="4" id="KW-0472">Membrane</keyword>
<feature type="domain" description="Cell division protein FtsQ/DivIB C-terminal" evidence="6">
    <location>
        <begin position="11"/>
        <end position="124"/>
    </location>
</feature>
<evidence type="ECO:0000256" key="4">
    <source>
        <dbReference type="ARBA" id="ARBA00022989"/>
    </source>
</evidence>
<dbReference type="EMBL" id="CP110509">
    <property type="protein sequence ID" value="WMB28055.1"/>
    <property type="molecule type" value="Genomic_DNA"/>
</dbReference>
<dbReference type="Gene3D" id="3.40.50.10960">
    <property type="match status" value="1"/>
</dbReference>
<name>A0ABY9LGN1_9STRE</name>
<keyword evidence="8" id="KW-1185">Reference proteome</keyword>
<evidence type="ECO:0000256" key="2">
    <source>
        <dbReference type="ARBA" id="ARBA00022618"/>
    </source>
</evidence>
<dbReference type="Proteomes" id="UP001238096">
    <property type="component" value="Chromosome"/>
</dbReference>
<proteinExistence type="predicted"/>
<sequence length="180" mass="20491">MFNVTEYDIIAYAQVENSFQPILENGRRVAVINKEKLPKSYLIINLENEKDIQDLIKSLTKLPDKLVKDIKSVSLANSSSTKDLLVLELHDGNTIRVPQSEIVDKLPYYLKIKKSLTQASIVDMEVGIYSTTQDIEAQDAKVQEENQKLLLNSKLVGLKQQIQRIPLQVSLQVQQIRKSK</sequence>
<keyword evidence="1" id="KW-1003">Cell membrane</keyword>
<keyword evidence="5" id="KW-0131">Cell cycle</keyword>
<dbReference type="InterPro" id="IPR005548">
    <property type="entry name" value="Cell_div_FtsQ/DivIB_C"/>
</dbReference>
<gene>
    <name evidence="7" type="ORF">N1496_09005</name>
</gene>
<dbReference type="Pfam" id="PF03799">
    <property type="entry name" value="FtsQ_DivIB_C"/>
    <property type="match status" value="1"/>
</dbReference>
<keyword evidence="4" id="KW-1133">Transmembrane helix</keyword>
<evidence type="ECO:0000259" key="6">
    <source>
        <dbReference type="Pfam" id="PF03799"/>
    </source>
</evidence>
<protein>
    <recommendedName>
        <fullName evidence="6">Cell division protein FtsQ/DivIB C-terminal domain-containing protein</fullName>
    </recommendedName>
</protein>
<accession>A0ABY9LGN1</accession>
<evidence type="ECO:0000256" key="1">
    <source>
        <dbReference type="ARBA" id="ARBA00022475"/>
    </source>
</evidence>
<reference evidence="8" key="1">
    <citation type="submission" date="2022-10" db="EMBL/GenBank/DDBJ databases">
        <title>Streptococcus didelphis as causative of fatal infections in opossums (Didelphis albiventris).</title>
        <authorList>
            <person name="Breyer G.M."/>
            <person name="Da Silva M.E.R.J."/>
            <person name="Siqueira F.M."/>
        </authorList>
    </citation>
    <scope>NUCLEOTIDE SEQUENCE [LARGE SCALE GENOMIC DNA]</scope>
    <source>
        <strain evidence="8">LBVP101/21</strain>
    </source>
</reference>
<evidence type="ECO:0000313" key="8">
    <source>
        <dbReference type="Proteomes" id="UP001238096"/>
    </source>
</evidence>
<dbReference type="RefSeq" id="WP_306675824.1">
    <property type="nucleotide sequence ID" value="NZ_CP110509.1"/>
</dbReference>
<dbReference type="PANTHER" id="PTHR37820:SF1">
    <property type="entry name" value="CELL DIVISION PROTEIN FTSQ"/>
    <property type="match status" value="1"/>
</dbReference>
<keyword evidence="3" id="KW-0812">Transmembrane</keyword>
<evidence type="ECO:0000256" key="5">
    <source>
        <dbReference type="ARBA" id="ARBA00023306"/>
    </source>
</evidence>
<dbReference type="InterPro" id="IPR050487">
    <property type="entry name" value="FtsQ_DivIB"/>
</dbReference>
<dbReference type="PANTHER" id="PTHR37820">
    <property type="entry name" value="CELL DIVISION PROTEIN DIVIB"/>
    <property type="match status" value="1"/>
</dbReference>
<organism evidence="7 8">
    <name type="scientific">Streptococcus didelphis</name>
    <dbReference type="NCBI Taxonomy" id="102886"/>
    <lineage>
        <taxon>Bacteria</taxon>
        <taxon>Bacillati</taxon>
        <taxon>Bacillota</taxon>
        <taxon>Bacilli</taxon>
        <taxon>Lactobacillales</taxon>
        <taxon>Streptococcaceae</taxon>
        <taxon>Streptococcus</taxon>
    </lineage>
</organism>